<dbReference type="Proteomes" id="UP000071392">
    <property type="component" value="Unassembled WGS sequence"/>
</dbReference>
<keyword evidence="2" id="KW-1185">Reference proteome</keyword>
<organism evidence="1 2">
    <name type="scientific">Cephaloticoccus capnophilus</name>
    <dbReference type="NCBI Taxonomy" id="1548208"/>
    <lineage>
        <taxon>Bacteria</taxon>
        <taxon>Pseudomonadati</taxon>
        <taxon>Verrucomicrobiota</taxon>
        <taxon>Opitutia</taxon>
        <taxon>Opitutales</taxon>
        <taxon>Opitutaceae</taxon>
        <taxon>Cephaloticoccus</taxon>
    </lineage>
</organism>
<gene>
    <name evidence="1" type="ORF">AXK12_00005</name>
</gene>
<dbReference type="AlphaFoldDB" id="A0A139SUC3"/>
<evidence type="ECO:0000313" key="1">
    <source>
        <dbReference type="EMBL" id="KXU38124.1"/>
    </source>
</evidence>
<accession>A0A139SUC3</accession>
<proteinExistence type="predicted"/>
<evidence type="ECO:0008006" key="3">
    <source>
        <dbReference type="Google" id="ProtNLM"/>
    </source>
</evidence>
<protein>
    <recommendedName>
        <fullName evidence="3">PEP-CTERM protein-sorting domain-containing protein</fullName>
    </recommendedName>
</protein>
<name>A0A139SUC3_9BACT</name>
<dbReference type="EMBL" id="LSZP01000001">
    <property type="protein sequence ID" value="KXU38124.1"/>
    <property type="molecule type" value="Genomic_DNA"/>
</dbReference>
<reference evidence="1 2" key="1">
    <citation type="submission" date="2016-02" db="EMBL/GenBank/DDBJ databases">
        <authorList>
            <person name="Wen L."/>
            <person name="He K."/>
            <person name="Yang H."/>
        </authorList>
    </citation>
    <scope>NUCLEOTIDE SEQUENCE [LARGE SCALE GENOMIC DNA]</scope>
    <source>
        <strain evidence="1 2">CV41</strain>
    </source>
</reference>
<evidence type="ECO:0000313" key="2">
    <source>
        <dbReference type="Proteomes" id="UP000071392"/>
    </source>
</evidence>
<comment type="caution">
    <text evidence="1">The sequence shown here is derived from an EMBL/GenBank/DDBJ whole genome shotgun (WGS) entry which is preliminary data.</text>
</comment>
<sequence length="138" mass="15700">MGGLYFSSMGGDIIQSFKQLIIDGLGVISFGVNGKVDSITKIYLDDLWVRSGREVNIFHWREGRDFILVKKTSKNLADTMKKIKFFGYDPSKLHLEDYNDEYWMINGAPEPATYGAGLMLGVLGLVCYRRRQRSSPHQ</sequence>